<name>A0ABM3JP52_BACDO</name>
<feature type="domain" description="G-protein coupled receptors family 1 profile" evidence="14">
    <location>
        <begin position="122"/>
        <end position="319"/>
    </location>
</feature>
<feature type="transmembrane region" description="Helical" evidence="13">
    <location>
        <begin position="107"/>
        <end position="131"/>
    </location>
</feature>
<evidence type="ECO:0000256" key="10">
    <source>
        <dbReference type="ARBA" id="ARBA00023180"/>
    </source>
</evidence>
<reference evidence="16" key="1">
    <citation type="submission" date="2025-08" db="UniProtKB">
        <authorList>
            <consortium name="RefSeq"/>
        </authorList>
    </citation>
    <scope>IDENTIFICATION</scope>
    <source>
        <tissue evidence="16">Adult</tissue>
    </source>
</reference>
<evidence type="ECO:0000259" key="14">
    <source>
        <dbReference type="PROSITE" id="PS50262"/>
    </source>
</evidence>
<comment type="subcellular location">
    <subcellularLocation>
        <location evidence="1">Cell membrane</location>
        <topology evidence="1">Multi-pass membrane protein</topology>
    </subcellularLocation>
</comment>
<dbReference type="SUPFAM" id="SSF81321">
    <property type="entry name" value="Family A G protein-coupled receptor-like"/>
    <property type="match status" value="1"/>
</dbReference>
<keyword evidence="6 12" id="KW-0297">G-protein coupled receptor</keyword>
<feature type="transmembrane region" description="Helical" evidence="13">
    <location>
        <begin position="143"/>
        <end position="163"/>
    </location>
</feature>
<dbReference type="Gene3D" id="1.20.1070.10">
    <property type="entry name" value="Rhodopsin 7-helix transmembrane proteins"/>
    <property type="match status" value="1"/>
</dbReference>
<protein>
    <submittedName>
        <fullName evidence="16">Allatostatin-A receptor-like isoform X1</fullName>
    </submittedName>
</protein>
<gene>
    <name evidence="16" type="primary">LOC125778271</name>
</gene>
<dbReference type="PANTHER" id="PTHR45695:SF23">
    <property type="entry name" value="GALANIN-LIKE G-PROTEIN COUPLED RECEPTOR NPR-9"/>
    <property type="match status" value="1"/>
</dbReference>
<keyword evidence="8" id="KW-1015">Disulfide bond</keyword>
<evidence type="ECO:0000256" key="11">
    <source>
        <dbReference type="ARBA" id="ARBA00023224"/>
    </source>
</evidence>
<evidence type="ECO:0000256" key="7">
    <source>
        <dbReference type="ARBA" id="ARBA00023136"/>
    </source>
</evidence>
<dbReference type="PANTHER" id="PTHR45695">
    <property type="entry name" value="LEUCOKININ RECEPTOR-RELATED"/>
    <property type="match status" value="1"/>
</dbReference>
<comment type="similarity">
    <text evidence="2 12">Belongs to the G-protein coupled receptor 1 family.</text>
</comment>
<keyword evidence="7 13" id="KW-0472">Membrane</keyword>
<evidence type="ECO:0000256" key="3">
    <source>
        <dbReference type="ARBA" id="ARBA00022475"/>
    </source>
</evidence>
<evidence type="ECO:0000256" key="9">
    <source>
        <dbReference type="ARBA" id="ARBA00023170"/>
    </source>
</evidence>
<evidence type="ECO:0000256" key="2">
    <source>
        <dbReference type="ARBA" id="ARBA00010663"/>
    </source>
</evidence>
<keyword evidence="9 12" id="KW-0675">Receptor</keyword>
<evidence type="ECO:0000256" key="6">
    <source>
        <dbReference type="ARBA" id="ARBA00023040"/>
    </source>
</evidence>
<dbReference type="PRINTS" id="PR00237">
    <property type="entry name" value="GPCRRHODOPSN"/>
</dbReference>
<sequence length="319" mass="34690">MLHNQSVAPTLSPTAPVMVALTTSFVVRPTMAVLPGVCPPNWSSNNTYDCINATMDNGVGTGGTSASFTGFPGQDGAAVGYDGNYSLPRDGLFEFEMDPLEHVVSTIVPVFFGIIGLAGLLGNALVILVVVANQQMRSTTNLLIINLAISDILFVIFCVPFTATDYVLPEWPFGNLWCKFVQYMIVVTCHGSVYTLVLMSLDRFLAVVHPVTSMSLRTERNAMLAIICAWVAIVTSAIPVALSHSVQLYYFKGRNYTACVFSSHEGIWNLVAFQVSFAASSYVTPLTLIFFLYMCMLARLWKSAPGCKPSAESRIHLKA</sequence>
<evidence type="ECO:0000313" key="16">
    <source>
        <dbReference type="RefSeq" id="XP_049311017.1"/>
    </source>
</evidence>
<proteinExistence type="inferred from homology"/>
<dbReference type="Pfam" id="PF00001">
    <property type="entry name" value="7tm_1"/>
    <property type="match status" value="1"/>
</dbReference>
<feature type="transmembrane region" description="Helical" evidence="13">
    <location>
        <begin position="222"/>
        <end position="242"/>
    </location>
</feature>
<dbReference type="PRINTS" id="PR00663">
    <property type="entry name" value="GALANINR"/>
</dbReference>
<dbReference type="Proteomes" id="UP001652620">
    <property type="component" value="Chromosome 4"/>
</dbReference>
<evidence type="ECO:0000256" key="8">
    <source>
        <dbReference type="ARBA" id="ARBA00023157"/>
    </source>
</evidence>
<evidence type="ECO:0000256" key="1">
    <source>
        <dbReference type="ARBA" id="ARBA00004651"/>
    </source>
</evidence>
<keyword evidence="10" id="KW-0325">Glycoprotein</keyword>
<keyword evidence="4 12" id="KW-0812">Transmembrane</keyword>
<keyword evidence="15" id="KW-1185">Reference proteome</keyword>
<organism evidence="15 16">
    <name type="scientific">Bactrocera dorsalis</name>
    <name type="common">Oriental fruit fly</name>
    <name type="synonym">Dacus dorsalis</name>
    <dbReference type="NCBI Taxonomy" id="27457"/>
    <lineage>
        <taxon>Eukaryota</taxon>
        <taxon>Metazoa</taxon>
        <taxon>Ecdysozoa</taxon>
        <taxon>Arthropoda</taxon>
        <taxon>Hexapoda</taxon>
        <taxon>Insecta</taxon>
        <taxon>Pterygota</taxon>
        <taxon>Neoptera</taxon>
        <taxon>Endopterygota</taxon>
        <taxon>Diptera</taxon>
        <taxon>Brachycera</taxon>
        <taxon>Muscomorpha</taxon>
        <taxon>Tephritoidea</taxon>
        <taxon>Tephritidae</taxon>
        <taxon>Bactrocera</taxon>
        <taxon>Bactrocera</taxon>
    </lineage>
</organism>
<feature type="transmembrane region" description="Helical" evidence="13">
    <location>
        <begin position="183"/>
        <end position="201"/>
    </location>
</feature>
<evidence type="ECO:0000313" key="15">
    <source>
        <dbReference type="Proteomes" id="UP001652620"/>
    </source>
</evidence>
<dbReference type="InterPro" id="IPR000276">
    <property type="entry name" value="GPCR_Rhodpsn"/>
</dbReference>
<evidence type="ECO:0000256" key="4">
    <source>
        <dbReference type="ARBA" id="ARBA00022692"/>
    </source>
</evidence>
<evidence type="ECO:0000256" key="5">
    <source>
        <dbReference type="ARBA" id="ARBA00022989"/>
    </source>
</evidence>
<dbReference type="RefSeq" id="XP_049311017.1">
    <property type="nucleotide sequence ID" value="XM_049455060.1"/>
</dbReference>
<keyword evidence="5 13" id="KW-1133">Transmembrane helix</keyword>
<dbReference type="GeneID" id="125778271"/>
<dbReference type="PROSITE" id="PS00237">
    <property type="entry name" value="G_PROTEIN_RECEP_F1_1"/>
    <property type="match status" value="1"/>
</dbReference>
<dbReference type="InterPro" id="IPR017452">
    <property type="entry name" value="GPCR_Rhodpsn_7TM"/>
</dbReference>
<keyword evidence="3" id="KW-1003">Cell membrane</keyword>
<dbReference type="InterPro" id="IPR000405">
    <property type="entry name" value="Galanin_rcpt"/>
</dbReference>
<feature type="transmembrane region" description="Helical" evidence="13">
    <location>
        <begin position="271"/>
        <end position="293"/>
    </location>
</feature>
<evidence type="ECO:0000256" key="12">
    <source>
        <dbReference type="RuleBase" id="RU000688"/>
    </source>
</evidence>
<accession>A0ABM3JP52</accession>
<dbReference type="PROSITE" id="PS50262">
    <property type="entry name" value="G_PROTEIN_RECEP_F1_2"/>
    <property type="match status" value="1"/>
</dbReference>
<keyword evidence="11 12" id="KW-0807">Transducer</keyword>
<evidence type="ECO:0000256" key="13">
    <source>
        <dbReference type="SAM" id="Phobius"/>
    </source>
</evidence>